<evidence type="ECO:0000313" key="1">
    <source>
        <dbReference type="EMBL" id="MBX71388.1"/>
    </source>
</evidence>
<sequence>MSVFLFIFTAIKFKSTLRVCPPSLDEVNLSLFMWIRNCSPSHLGH</sequence>
<accession>A0A2P2QWN8</accession>
<reference evidence="1" key="1">
    <citation type="submission" date="2018-02" db="EMBL/GenBank/DDBJ databases">
        <title>Rhizophora mucronata_Transcriptome.</title>
        <authorList>
            <person name="Meera S.P."/>
            <person name="Sreeshan A."/>
            <person name="Augustine A."/>
        </authorList>
    </citation>
    <scope>NUCLEOTIDE SEQUENCE</scope>
    <source>
        <tissue evidence="1">Leaf</tissue>
    </source>
</reference>
<proteinExistence type="predicted"/>
<name>A0A2P2QWN8_RHIMU</name>
<dbReference type="AlphaFoldDB" id="A0A2P2QWN8"/>
<dbReference type="EMBL" id="GGEC01090904">
    <property type="protein sequence ID" value="MBX71388.1"/>
    <property type="molecule type" value="Transcribed_RNA"/>
</dbReference>
<organism evidence="1">
    <name type="scientific">Rhizophora mucronata</name>
    <name type="common">Asiatic mangrove</name>
    <dbReference type="NCBI Taxonomy" id="61149"/>
    <lineage>
        <taxon>Eukaryota</taxon>
        <taxon>Viridiplantae</taxon>
        <taxon>Streptophyta</taxon>
        <taxon>Embryophyta</taxon>
        <taxon>Tracheophyta</taxon>
        <taxon>Spermatophyta</taxon>
        <taxon>Magnoliopsida</taxon>
        <taxon>eudicotyledons</taxon>
        <taxon>Gunneridae</taxon>
        <taxon>Pentapetalae</taxon>
        <taxon>rosids</taxon>
        <taxon>fabids</taxon>
        <taxon>Malpighiales</taxon>
        <taxon>Rhizophoraceae</taxon>
        <taxon>Rhizophora</taxon>
    </lineage>
</organism>
<protein>
    <submittedName>
        <fullName evidence="1">Uncharacterized protein</fullName>
    </submittedName>
</protein>